<comment type="caution">
    <text evidence="1">The sequence shown here is derived from an EMBL/GenBank/DDBJ whole genome shotgun (WGS) entry which is preliminary data.</text>
</comment>
<proteinExistence type="predicted"/>
<reference evidence="1" key="1">
    <citation type="journal article" date="2015" name="Nature">
        <title>Complex archaea that bridge the gap between prokaryotes and eukaryotes.</title>
        <authorList>
            <person name="Spang A."/>
            <person name="Saw J.H."/>
            <person name="Jorgensen S.L."/>
            <person name="Zaremba-Niedzwiedzka K."/>
            <person name="Martijn J."/>
            <person name="Lind A.E."/>
            <person name="van Eijk R."/>
            <person name="Schleper C."/>
            <person name="Guy L."/>
            <person name="Ettema T.J."/>
        </authorList>
    </citation>
    <scope>NUCLEOTIDE SEQUENCE</scope>
</reference>
<gene>
    <name evidence="1" type="ORF">LCGC14_1915020</name>
</gene>
<organism evidence="1">
    <name type="scientific">marine sediment metagenome</name>
    <dbReference type="NCBI Taxonomy" id="412755"/>
    <lineage>
        <taxon>unclassified sequences</taxon>
        <taxon>metagenomes</taxon>
        <taxon>ecological metagenomes</taxon>
    </lineage>
</organism>
<accession>A0A0F9FSD1</accession>
<evidence type="ECO:0000313" key="1">
    <source>
        <dbReference type="EMBL" id="KKL89399.1"/>
    </source>
</evidence>
<dbReference type="AlphaFoldDB" id="A0A0F9FSD1"/>
<protein>
    <submittedName>
        <fullName evidence="1">Uncharacterized protein</fullName>
    </submittedName>
</protein>
<name>A0A0F9FSD1_9ZZZZ</name>
<sequence>MKITELEIFRDCHVSYKTGDKMEIETRDVTVEDLELYFTNDFRFPRTWDINQALKDAGWGLRRKG</sequence>
<dbReference type="EMBL" id="LAZR01020296">
    <property type="protein sequence ID" value="KKL89399.1"/>
    <property type="molecule type" value="Genomic_DNA"/>
</dbReference>